<feature type="compositionally biased region" description="Polar residues" evidence="1">
    <location>
        <begin position="82"/>
        <end position="102"/>
    </location>
</feature>
<proteinExistence type="predicted"/>
<dbReference type="PANTHER" id="PTHR33050">
    <property type="entry name" value="REVERSE TRANSCRIPTASE DOMAIN-CONTAINING PROTEIN"/>
    <property type="match status" value="1"/>
</dbReference>
<comment type="caution">
    <text evidence="2">The sequence shown here is derived from an EMBL/GenBank/DDBJ whole genome shotgun (WGS) entry which is preliminary data.</text>
</comment>
<name>A0A1C7MH89_GRIFR</name>
<gene>
    <name evidence="2" type="ORF">A0H81_03450</name>
</gene>
<keyword evidence="3" id="KW-1185">Reference proteome</keyword>
<dbReference type="PANTHER" id="PTHR33050:SF7">
    <property type="entry name" value="RIBONUCLEASE H"/>
    <property type="match status" value="1"/>
</dbReference>
<accession>A0A1C7MH89</accession>
<dbReference type="AlphaFoldDB" id="A0A1C7MH89"/>
<dbReference type="InterPro" id="IPR052055">
    <property type="entry name" value="Hepadnavirus_pol/RT"/>
</dbReference>
<dbReference type="OrthoDB" id="3248529at2759"/>
<dbReference type="Proteomes" id="UP000092993">
    <property type="component" value="Unassembled WGS sequence"/>
</dbReference>
<sequence>MSSPAAPSTSIMSSQDATQPDRTRSISKRWGRSSSRTVQVSPRRRLLPSGTGFLPGQKLFRPRLMHSRTGTTSWCATENILQTSSEHSQPRSTVGSSISTAPCESVSDPVATCSSPTSPTLQTSKSNSSTPQVRACTGKRGVETRPLDLQASGPPSVKRRHVGVGMLATVPTRLPLADSGTSAQPVTLSGTHQANALRMWPSELADARRPRYMRGLIWSEKGRQFIIAADASLTQSPLPEVPAIERRNPIVNATLAARPDLFAIVTPINVDHFQFLLRNHPNPEFVASVIQGLREGFWPWADAAPAHYPITWDEDRPPPGDEAALQFLRDQRDEEVALGRYSAAFGTELLPGMYAMPIHAVPKPCSDKLRLVNDHSAGEFSLNSLIRPESIKGVVLDGIPAFGEALRAFRRVHGNVRLIVWKSDVSQAYRRLPMSPYWQVKQVATFDKQRHVDRCNLFGSRAGQRLFAAFMCLVVWIAVVERAISHFNYVDDDFGFELEGRVEFYAPYRAYLPKKQAQLLKLWDEIGLPHEQKKQEYAPVLLVIGFAIDPNAMTVTMPSDSRCKLLDAIESFCHPPLGSRRHTLAEFQSLAGYANWAFNVFPLLKPGLCNLYAKMAGKANKRAGIYLNTAIIQDLSWMAAHIAKSDGVHMLDALEWGPPDLVQGAHGDEFALVDASGTGMGLYFPWANFGFHCALPRSAPSDAIFFFEALAIASALHRVVSWRKAHRCITRLAVLSDNTNAVAIFNTLRAEPIYNPILTFTVDLLIQHHIHQEKPKCKIVLTKDSRV</sequence>
<dbReference type="OMA" id="QNESYGT"/>
<dbReference type="STRING" id="5627.A0A1C7MH89"/>
<evidence type="ECO:0000256" key="1">
    <source>
        <dbReference type="SAM" id="MobiDB-lite"/>
    </source>
</evidence>
<organism evidence="2 3">
    <name type="scientific">Grifola frondosa</name>
    <name type="common">Maitake</name>
    <name type="synonym">Polyporus frondosus</name>
    <dbReference type="NCBI Taxonomy" id="5627"/>
    <lineage>
        <taxon>Eukaryota</taxon>
        <taxon>Fungi</taxon>
        <taxon>Dikarya</taxon>
        <taxon>Basidiomycota</taxon>
        <taxon>Agaricomycotina</taxon>
        <taxon>Agaricomycetes</taxon>
        <taxon>Polyporales</taxon>
        <taxon>Grifolaceae</taxon>
        <taxon>Grifola</taxon>
    </lineage>
</organism>
<feature type="compositionally biased region" description="Polar residues" evidence="1">
    <location>
        <begin position="112"/>
        <end position="132"/>
    </location>
</feature>
<dbReference type="EMBL" id="LUGG01000003">
    <property type="protein sequence ID" value="OBZ76275.1"/>
    <property type="molecule type" value="Genomic_DNA"/>
</dbReference>
<evidence type="ECO:0000313" key="2">
    <source>
        <dbReference type="EMBL" id="OBZ76275.1"/>
    </source>
</evidence>
<feature type="region of interest" description="Disordered" evidence="1">
    <location>
        <begin position="1"/>
        <end position="65"/>
    </location>
</feature>
<feature type="compositionally biased region" description="Polar residues" evidence="1">
    <location>
        <begin position="1"/>
        <end position="18"/>
    </location>
</feature>
<feature type="region of interest" description="Disordered" evidence="1">
    <location>
        <begin position="82"/>
        <end position="159"/>
    </location>
</feature>
<dbReference type="InterPro" id="IPR043502">
    <property type="entry name" value="DNA/RNA_pol_sf"/>
</dbReference>
<protein>
    <submittedName>
        <fullName evidence="2">Uncharacterized protein</fullName>
    </submittedName>
</protein>
<dbReference type="SUPFAM" id="SSF56672">
    <property type="entry name" value="DNA/RNA polymerases"/>
    <property type="match status" value="1"/>
</dbReference>
<evidence type="ECO:0000313" key="3">
    <source>
        <dbReference type="Proteomes" id="UP000092993"/>
    </source>
</evidence>
<reference evidence="2 3" key="1">
    <citation type="submission" date="2016-03" db="EMBL/GenBank/DDBJ databases">
        <title>Whole genome sequencing of Grifola frondosa 9006-11.</title>
        <authorList>
            <person name="Min B."/>
            <person name="Park H."/>
            <person name="Kim J.-G."/>
            <person name="Cho H."/>
            <person name="Oh Y.-L."/>
            <person name="Kong W.-S."/>
            <person name="Choi I.-G."/>
        </authorList>
    </citation>
    <scope>NUCLEOTIDE SEQUENCE [LARGE SCALE GENOMIC DNA]</scope>
    <source>
        <strain evidence="2 3">9006-11</strain>
    </source>
</reference>